<organism evidence="2 3">
    <name type="scientific">Candidatus Acidiferrum panamense</name>
    <dbReference type="NCBI Taxonomy" id="2741543"/>
    <lineage>
        <taxon>Bacteria</taxon>
        <taxon>Pseudomonadati</taxon>
        <taxon>Acidobacteriota</taxon>
        <taxon>Terriglobia</taxon>
        <taxon>Candidatus Acidiferrales</taxon>
        <taxon>Candidatus Acidiferrum</taxon>
    </lineage>
</organism>
<sequence length="278" mass="30123">MKAWHAALAALSLFSPQASTAADDLRSAARELARKTSAWSRGPVAAAYRNLSSLPDSEITAVRREFEAALAGSAEAATGAEVRITLSENTSEFLLVEEIRKGDEAQVWMASWKRSQRTLASVSGITLDKKLVWEQDEPILDVAFAGDRMLVLAPSQITVHNGRTERAVLKWGPFAPGRPWPRDLRGRLRVNGDRVQAFLPWLVCNGSATPALVLQCAPSEAPWVLESGNHAILLANFAADRNYFDGRVVAQNGSSRSVAPFYSAVAVDEPGGTTWLLA</sequence>
<comment type="caution">
    <text evidence="2">The sequence shown here is derived from an EMBL/GenBank/DDBJ whole genome shotgun (WGS) entry which is preliminary data.</text>
</comment>
<reference evidence="2" key="1">
    <citation type="submission" date="2020-06" db="EMBL/GenBank/DDBJ databases">
        <title>Legume-microbial interactions unlock mineral nutrients during tropical forest succession.</title>
        <authorList>
            <person name="Epihov D.Z."/>
        </authorList>
    </citation>
    <scope>NUCLEOTIDE SEQUENCE [LARGE SCALE GENOMIC DNA]</scope>
    <source>
        <strain evidence="2">Pan2503</strain>
    </source>
</reference>
<gene>
    <name evidence="2" type="ORF">HRJ53_26530</name>
</gene>
<accession>A0A7V8SZV5</accession>
<dbReference type="AlphaFoldDB" id="A0A7V8SZV5"/>
<evidence type="ECO:0000256" key="1">
    <source>
        <dbReference type="SAM" id="SignalP"/>
    </source>
</evidence>
<dbReference type="Proteomes" id="UP000567293">
    <property type="component" value="Unassembled WGS sequence"/>
</dbReference>
<name>A0A7V8SZV5_9BACT</name>
<feature type="signal peptide" evidence="1">
    <location>
        <begin position="1"/>
        <end position="21"/>
    </location>
</feature>
<feature type="non-terminal residue" evidence="2">
    <location>
        <position position="278"/>
    </location>
</feature>
<keyword evidence="3" id="KW-1185">Reference proteome</keyword>
<evidence type="ECO:0000313" key="2">
    <source>
        <dbReference type="EMBL" id="MBA0088559.1"/>
    </source>
</evidence>
<keyword evidence="1" id="KW-0732">Signal</keyword>
<dbReference type="EMBL" id="JACDQQ010002560">
    <property type="protein sequence ID" value="MBA0088559.1"/>
    <property type="molecule type" value="Genomic_DNA"/>
</dbReference>
<protein>
    <submittedName>
        <fullName evidence="2">Uncharacterized protein</fullName>
    </submittedName>
</protein>
<feature type="chain" id="PRO_5031164714" evidence="1">
    <location>
        <begin position="22"/>
        <end position="278"/>
    </location>
</feature>
<evidence type="ECO:0000313" key="3">
    <source>
        <dbReference type="Proteomes" id="UP000567293"/>
    </source>
</evidence>
<proteinExistence type="predicted"/>